<sequence>METQKTNWAQFIPLVTVFFFWGFVAASNDILIPVFKEAFHLTQSQSQLVSVAFYIAYTVGSIIYMIVSKRLRQDLINKIGYKNGLIYGLLISAIGALLFIPAANNKSFLLMITGLFVIGLGFSLLQIVANPLAIALGPKQTGAQRLTLAGGINNFGTTVGPLIVSFAIFGAASTAGVEANIESVKTPYIILAIALVLVALLIKFSKLPQVTSIVKEDTDDATPGEHRTSALKYPQLVLGMLAIFVYVGVEVSTASNLPAYMEKSLGFATKDIAPYVSLYWASMMIGRWTGAVDAFDISGGIKKILRFLAPYLAFGVFLLVNAIAQHDLRPFYIYPILILVMIVADVLSKGNPAKMLLIFSLTAILALLIGMLSEGMVSVYAFTSVGLFCSTLWPCIFALAVSGLGKHTNEGSSFLVMMIMGGGIISWLQGYIADLTSIHASYIVGVICFAYLAFYAIRVTQILKKQGISLDKEKISGGGH</sequence>
<feature type="transmembrane region" description="Helical" evidence="6">
    <location>
        <begin position="108"/>
        <end position="134"/>
    </location>
</feature>
<evidence type="ECO:0000256" key="6">
    <source>
        <dbReference type="SAM" id="Phobius"/>
    </source>
</evidence>
<feature type="domain" description="Major facilitator superfamily (MFS) profile" evidence="7">
    <location>
        <begin position="1"/>
        <end position="211"/>
    </location>
</feature>
<evidence type="ECO:0000259" key="7">
    <source>
        <dbReference type="PROSITE" id="PS50850"/>
    </source>
</evidence>
<evidence type="ECO:0000256" key="1">
    <source>
        <dbReference type="ARBA" id="ARBA00004429"/>
    </source>
</evidence>
<dbReference type="PANTHER" id="PTHR43702:SF3">
    <property type="entry name" value="PROTEIN TSGA"/>
    <property type="match status" value="1"/>
</dbReference>
<evidence type="ECO:0000256" key="5">
    <source>
        <dbReference type="ARBA" id="ARBA00023136"/>
    </source>
</evidence>
<dbReference type="AlphaFoldDB" id="A0A3D9CSF7"/>
<dbReference type="RefSeq" id="WP_116036246.1">
    <property type="nucleotide sequence ID" value="NZ_JBHLVV010000092.1"/>
</dbReference>
<keyword evidence="3 6" id="KW-0812">Transmembrane</keyword>
<dbReference type="InterPro" id="IPR036259">
    <property type="entry name" value="MFS_trans_sf"/>
</dbReference>
<dbReference type="Pfam" id="PF07690">
    <property type="entry name" value="MFS_1"/>
    <property type="match status" value="1"/>
</dbReference>
<evidence type="ECO:0000313" key="9">
    <source>
        <dbReference type="Proteomes" id="UP000256326"/>
    </source>
</evidence>
<keyword evidence="4 6" id="KW-1133">Transmembrane helix</keyword>
<dbReference type="CDD" id="cd17394">
    <property type="entry name" value="MFS_FucP_like"/>
    <property type="match status" value="1"/>
</dbReference>
<dbReference type="OrthoDB" id="9795150at2"/>
<evidence type="ECO:0000313" key="8">
    <source>
        <dbReference type="EMBL" id="REC68639.1"/>
    </source>
</evidence>
<gene>
    <name evidence="8" type="ORF">DRF58_13595</name>
</gene>
<proteinExistence type="predicted"/>
<dbReference type="GO" id="GO:0005886">
    <property type="term" value="C:plasma membrane"/>
    <property type="evidence" value="ECO:0007669"/>
    <property type="project" value="UniProtKB-SubCell"/>
</dbReference>
<feature type="transmembrane region" description="Helical" evidence="6">
    <location>
        <begin position="307"/>
        <end position="325"/>
    </location>
</feature>
<protein>
    <submittedName>
        <fullName evidence="8">MFS transporter</fullName>
    </submittedName>
</protein>
<dbReference type="InterPro" id="IPR050375">
    <property type="entry name" value="MFS_TsgA-like"/>
</dbReference>
<dbReference type="SUPFAM" id="SSF103473">
    <property type="entry name" value="MFS general substrate transporter"/>
    <property type="match status" value="2"/>
</dbReference>
<organism evidence="8 9">
    <name type="scientific">Epilithonimonas hispanica</name>
    <dbReference type="NCBI Taxonomy" id="358687"/>
    <lineage>
        <taxon>Bacteria</taxon>
        <taxon>Pseudomonadati</taxon>
        <taxon>Bacteroidota</taxon>
        <taxon>Flavobacteriia</taxon>
        <taxon>Flavobacteriales</taxon>
        <taxon>Weeksellaceae</taxon>
        <taxon>Chryseobacterium group</taxon>
        <taxon>Epilithonimonas</taxon>
    </lineage>
</organism>
<feature type="transmembrane region" description="Helical" evidence="6">
    <location>
        <begin position="331"/>
        <end position="348"/>
    </location>
</feature>
<feature type="transmembrane region" description="Helical" evidence="6">
    <location>
        <begin position="379"/>
        <end position="401"/>
    </location>
</feature>
<comment type="subcellular location">
    <subcellularLocation>
        <location evidence="1">Cell inner membrane</location>
        <topology evidence="1">Multi-pass membrane protein</topology>
    </subcellularLocation>
</comment>
<dbReference type="Proteomes" id="UP000256326">
    <property type="component" value="Unassembled WGS sequence"/>
</dbReference>
<dbReference type="InterPro" id="IPR020846">
    <property type="entry name" value="MFS_dom"/>
</dbReference>
<feature type="transmembrane region" description="Helical" evidence="6">
    <location>
        <begin position="188"/>
        <end position="205"/>
    </location>
</feature>
<dbReference type="EMBL" id="QNUG01000032">
    <property type="protein sequence ID" value="REC68639.1"/>
    <property type="molecule type" value="Genomic_DNA"/>
</dbReference>
<dbReference type="InterPro" id="IPR011701">
    <property type="entry name" value="MFS"/>
</dbReference>
<feature type="transmembrane region" description="Helical" evidence="6">
    <location>
        <begin position="12"/>
        <end position="35"/>
    </location>
</feature>
<keyword evidence="9" id="KW-1185">Reference proteome</keyword>
<name>A0A3D9CSF7_9FLAO</name>
<feature type="transmembrane region" description="Helical" evidence="6">
    <location>
        <begin position="438"/>
        <end position="457"/>
    </location>
</feature>
<feature type="transmembrane region" description="Helical" evidence="6">
    <location>
        <begin position="79"/>
        <end position="102"/>
    </location>
</feature>
<evidence type="ECO:0000256" key="4">
    <source>
        <dbReference type="ARBA" id="ARBA00022989"/>
    </source>
</evidence>
<feature type="transmembrane region" description="Helical" evidence="6">
    <location>
        <begin position="236"/>
        <end position="257"/>
    </location>
</feature>
<feature type="transmembrane region" description="Helical" evidence="6">
    <location>
        <begin position="413"/>
        <end position="432"/>
    </location>
</feature>
<feature type="transmembrane region" description="Helical" evidence="6">
    <location>
        <begin position="277"/>
        <end position="295"/>
    </location>
</feature>
<feature type="transmembrane region" description="Helical" evidence="6">
    <location>
        <begin position="47"/>
        <end position="67"/>
    </location>
</feature>
<feature type="transmembrane region" description="Helical" evidence="6">
    <location>
        <begin position="146"/>
        <end position="168"/>
    </location>
</feature>
<accession>A0A3D9CSF7</accession>
<dbReference type="GO" id="GO:0022857">
    <property type="term" value="F:transmembrane transporter activity"/>
    <property type="evidence" value="ECO:0007669"/>
    <property type="project" value="InterPro"/>
</dbReference>
<evidence type="ECO:0000256" key="3">
    <source>
        <dbReference type="ARBA" id="ARBA00022692"/>
    </source>
</evidence>
<dbReference type="PROSITE" id="PS50850">
    <property type="entry name" value="MFS"/>
    <property type="match status" value="1"/>
</dbReference>
<evidence type="ECO:0000256" key="2">
    <source>
        <dbReference type="ARBA" id="ARBA00022475"/>
    </source>
</evidence>
<keyword evidence="2" id="KW-1003">Cell membrane</keyword>
<comment type="caution">
    <text evidence="8">The sequence shown here is derived from an EMBL/GenBank/DDBJ whole genome shotgun (WGS) entry which is preliminary data.</text>
</comment>
<reference evidence="8 9" key="1">
    <citation type="journal article" date="2006" name="Int. J. Syst. Evol. Microbiol.">
        <title>Chryseobacterium hispanicum sp. nov., isolated from the drinking water distribution system of Sevilla, Spain.</title>
        <authorList>
            <person name="Gallego V."/>
            <person name="Garcia M.T."/>
            <person name="Ventosa A."/>
        </authorList>
    </citation>
    <scope>NUCLEOTIDE SEQUENCE [LARGE SCALE GENOMIC DNA]</scope>
    <source>
        <strain evidence="8 9">KCTC 22104</strain>
    </source>
</reference>
<keyword evidence="5 6" id="KW-0472">Membrane</keyword>
<feature type="transmembrane region" description="Helical" evidence="6">
    <location>
        <begin position="355"/>
        <end position="373"/>
    </location>
</feature>
<dbReference type="Gene3D" id="1.20.1250.20">
    <property type="entry name" value="MFS general substrate transporter like domains"/>
    <property type="match status" value="2"/>
</dbReference>
<dbReference type="PANTHER" id="PTHR43702">
    <property type="entry name" value="L-FUCOSE-PROTON SYMPORTER"/>
    <property type="match status" value="1"/>
</dbReference>